<proteinExistence type="inferred from homology"/>
<evidence type="ECO:0000259" key="3">
    <source>
        <dbReference type="Pfam" id="PF05686"/>
    </source>
</evidence>
<dbReference type="PANTHER" id="PTHR12203:SF35">
    <property type="entry name" value="PROTEIN O-GLUCOSYLTRANSFERASE 1"/>
    <property type="match status" value="1"/>
</dbReference>
<reference evidence="4" key="1">
    <citation type="submission" date="2021-01" db="EMBL/GenBank/DDBJ databases">
        <authorList>
            <person name="Corre E."/>
            <person name="Pelletier E."/>
            <person name="Niang G."/>
            <person name="Scheremetjew M."/>
            <person name="Finn R."/>
            <person name="Kale V."/>
            <person name="Holt S."/>
            <person name="Cochrane G."/>
            <person name="Meng A."/>
            <person name="Brown T."/>
            <person name="Cohen L."/>
        </authorList>
    </citation>
    <scope>NUCLEOTIDE SEQUENCE</scope>
    <source>
        <strain evidence="4">379</strain>
    </source>
</reference>
<name>A0A7S3T7A0_EMIHU</name>
<keyword evidence="2" id="KW-0808">Transferase</keyword>
<dbReference type="InterPro" id="IPR051091">
    <property type="entry name" value="O-Glucosyltr/Glycosyltrsf_90"/>
</dbReference>
<evidence type="ECO:0000256" key="2">
    <source>
        <dbReference type="ARBA" id="ARBA00022679"/>
    </source>
</evidence>
<dbReference type="PANTHER" id="PTHR12203">
    <property type="entry name" value="KDEL LYS-ASP-GLU-LEU CONTAINING - RELATED"/>
    <property type="match status" value="1"/>
</dbReference>
<dbReference type="AlphaFoldDB" id="A0A7S3T7A0"/>
<dbReference type="InterPro" id="IPR006598">
    <property type="entry name" value="CAP10"/>
</dbReference>
<accession>A0A7S3T7A0</accession>
<dbReference type="EMBL" id="HBIR01042863">
    <property type="protein sequence ID" value="CAE0575981.1"/>
    <property type="molecule type" value="Transcribed_RNA"/>
</dbReference>
<feature type="domain" description="Glycosyl transferase CAP10" evidence="3">
    <location>
        <begin position="171"/>
        <end position="336"/>
    </location>
</feature>
<protein>
    <recommendedName>
        <fullName evidence="3">Glycosyl transferase CAP10 domain-containing protein</fullName>
    </recommendedName>
</protein>
<dbReference type="GO" id="GO:0016740">
    <property type="term" value="F:transferase activity"/>
    <property type="evidence" value="ECO:0007669"/>
    <property type="project" value="UniProtKB-KW"/>
</dbReference>
<gene>
    <name evidence="4" type="ORF">EHUX00137_LOCUS33440</name>
</gene>
<sequence length="340" mass="37557">MLLTAAVTSWQPHTERKRCSGVRSGSSSEHCGRYMRGHRRPAQPPTANWQPLVDSYLSSYAGGVSRSDVDYAEAWAANASQFTAAGSWRARVVNGSLWVRPIHFYEHWKERASVLRILLLAAQQASALGEPLPDSELVFAAADSDPTVLHSRRRCHAPNTSATLHGRRRTRPAANCPRLPVFVHARASALGSTALPLPEYSWVGSYHSPPWCQMQPRFERAAAAWGWEQRDARAYFGGACSTGISRQSLLPLNRTHGELLHVLDVGFGRSGFVNPHDVERAKRSYARLGVGWGNFSAQLPPDYACRFQVLLSVPGFGYSNRLRQLLACGSAVVHVQHARV</sequence>
<dbReference type="Pfam" id="PF05686">
    <property type="entry name" value="Glyco_transf_90"/>
    <property type="match status" value="1"/>
</dbReference>
<evidence type="ECO:0000256" key="1">
    <source>
        <dbReference type="ARBA" id="ARBA00010118"/>
    </source>
</evidence>
<comment type="similarity">
    <text evidence="1">Belongs to the glycosyltransferase 90 family.</text>
</comment>
<organism evidence="4">
    <name type="scientific">Emiliania huxleyi</name>
    <name type="common">Coccolithophore</name>
    <name type="synonym">Pontosphaera huxleyi</name>
    <dbReference type="NCBI Taxonomy" id="2903"/>
    <lineage>
        <taxon>Eukaryota</taxon>
        <taxon>Haptista</taxon>
        <taxon>Haptophyta</taxon>
        <taxon>Prymnesiophyceae</taxon>
        <taxon>Isochrysidales</taxon>
        <taxon>Noelaerhabdaceae</taxon>
        <taxon>Emiliania</taxon>
    </lineage>
</organism>
<evidence type="ECO:0000313" key="4">
    <source>
        <dbReference type="EMBL" id="CAE0575981.1"/>
    </source>
</evidence>